<evidence type="ECO:0000256" key="5">
    <source>
        <dbReference type="ARBA" id="ARBA00022691"/>
    </source>
</evidence>
<comment type="catalytic activity">
    <reaction evidence="9 10">
        <text>L-histidyl-[translation elongation factor 2] + S-adenosyl-L-methionine = 2-[(3S)-amino-3-carboxypropyl]-L-histidyl-[translation elongation factor 2] + S-methyl-5'-thioadenosine + H(+)</text>
        <dbReference type="Rhea" id="RHEA:36783"/>
        <dbReference type="Rhea" id="RHEA-COMP:9748"/>
        <dbReference type="Rhea" id="RHEA-COMP:9749"/>
        <dbReference type="ChEBI" id="CHEBI:15378"/>
        <dbReference type="ChEBI" id="CHEBI:17509"/>
        <dbReference type="ChEBI" id="CHEBI:29979"/>
        <dbReference type="ChEBI" id="CHEBI:59789"/>
        <dbReference type="ChEBI" id="CHEBI:73995"/>
        <dbReference type="EC" id="2.5.1.108"/>
    </reaction>
</comment>
<keyword evidence="5 10" id="KW-0949">S-adenosyl-L-methionine</keyword>
<dbReference type="InterPro" id="IPR016435">
    <property type="entry name" value="DPH1/DPH2"/>
</dbReference>
<dbReference type="EC" id="2.5.1.108" evidence="3 10"/>
<dbReference type="AlphaFoldDB" id="A0A7C4BCV5"/>
<dbReference type="PANTHER" id="PTHR10762">
    <property type="entry name" value="DIPHTHAMIDE BIOSYNTHESIS PROTEIN"/>
    <property type="match status" value="1"/>
</dbReference>
<keyword evidence="10" id="KW-0004">4Fe-4S</keyword>
<comment type="function">
    <text evidence="10">Catalyzes the first step of diphthamide biosynthesis, i.e. the transfer of the 3-amino-3-carboxypropyl group from S-adenosyl-L-methionine (SAM) to the C2 position of the imidazole ring of the target histidine residue in translation elongation factor 2 (EF-2).</text>
</comment>
<gene>
    <name evidence="11" type="ORF">ENV14_07925</name>
</gene>
<dbReference type="Gene3D" id="3.40.50.11860">
    <property type="entry name" value="Diphthamide synthesis DPH1/DPH2 domain 3"/>
    <property type="match status" value="1"/>
</dbReference>
<proteinExistence type="inferred from homology"/>
<dbReference type="NCBIfam" id="TIGR00322">
    <property type="entry name" value="diphth2_R"/>
    <property type="match status" value="1"/>
</dbReference>
<accession>A0A7C4BCV5</accession>
<name>A0A7C4BCV5_9CREN</name>
<dbReference type="GO" id="GO:0051539">
    <property type="term" value="F:4 iron, 4 sulfur cluster binding"/>
    <property type="evidence" value="ECO:0007669"/>
    <property type="project" value="UniProtKB-UniRule"/>
</dbReference>
<keyword evidence="7 10" id="KW-0408">Iron</keyword>
<reference evidence="11" key="1">
    <citation type="journal article" date="2020" name="mSystems">
        <title>Genome- and Community-Level Interaction Insights into Carbon Utilization and Element Cycling Functions of Hydrothermarchaeota in Hydrothermal Sediment.</title>
        <authorList>
            <person name="Zhou Z."/>
            <person name="Liu Y."/>
            <person name="Xu W."/>
            <person name="Pan J."/>
            <person name="Luo Z.H."/>
            <person name="Li M."/>
        </authorList>
    </citation>
    <scope>NUCLEOTIDE SEQUENCE [LARGE SCALE GENOMIC DNA]</scope>
    <source>
        <strain evidence="11">SpSt-732</strain>
    </source>
</reference>
<dbReference type="Pfam" id="PF01866">
    <property type="entry name" value="Diphthamide_syn"/>
    <property type="match status" value="1"/>
</dbReference>
<keyword evidence="6 10" id="KW-0479">Metal-binding</keyword>
<evidence type="ECO:0000256" key="3">
    <source>
        <dbReference type="ARBA" id="ARBA00012221"/>
    </source>
</evidence>
<dbReference type="GO" id="GO:0017183">
    <property type="term" value="P:protein histidyl modification to diphthamide"/>
    <property type="evidence" value="ECO:0007669"/>
    <property type="project" value="UniProtKB-UniRule"/>
</dbReference>
<evidence type="ECO:0000256" key="7">
    <source>
        <dbReference type="ARBA" id="ARBA00023004"/>
    </source>
</evidence>
<dbReference type="InterPro" id="IPR035435">
    <property type="entry name" value="DPH1/DPH2_euk_archaea"/>
</dbReference>
<keyword evidence="8 10" id="KW-0411">Iron-sulfur</keyword>
<evidence type="ECO:0000256" key="9">
    <source>
        <dbReference type="ARBA" id="ARBA00048403"/>
    </source>
</evidence>
<dbReference type="PIRSF" id="PIRSF004967">
    <property type="entry name" value="DPH1"/>
    <property type="match status" value="1"/>
</dbReference>
<dbReference type="PANTHER" id="PTHR10762:SF1">
    <property type="entry name" value="2-(3-AMINO-3-CARBOXYPROPYL)HISTIDINE SYNTHASE SUBUNIT 1"/>
    <property type="match status" value="1"/>
</dbReference>
<comment type="cofactor">
    <cofactor evidence="1 10">
        <name>[4Fe-4S] cluster</name>
        <dbReference type="ChEBI" id="CHEBI:49883"/>
    </cofactor>
</comment>
<dbReference type="SFLD" id="SFLDS00032">
    <property type="entry name" value="Radical_SAM_3-amino-3-carboxyp"/>
    <property type="match status" value="1"/>
</dbReference>
<protein>
    <recommendedName>
        <fullName evidence="3 10">2-(3-amino-3-carboxypropyl)histidine synthase</fullName>
        <ecNumber evidence="3 10">2.5.1.108</ecNumber>
    </recommendedName>
</protein>
<dbReference type="EMBL" id="DTFF01000064">
    <property type="protein sequence ID" value="HGI88293.1"/>
    <property type="molecule type" value="Genomic_DNA"/>
</dbReference>
<dbReference type="GO" id="GO:0090560">
    <property type="term" value="F:2-(3-amino-3-carboxypropyl)histidine synthase activity"/>
    <property type="evidence" value="ECO:0007669"/>
    <property type="project" value="UniProtKB-UniRule"/>
</dbReference>
<evidence type="ECO:0000256" key="2">
    <source>
        <dbReference type="ARBA" id="ARBA00005156"/>
    </source>
</evidence>
<evidence type="ECO:0000256" key="10">
    <source>
        <dbReference type="PIRNR" id="PIRNR004967"/>
    </source>
</evidence>
<evidence type="ECO:0000313" key="11">
    <source>
        <dbReference type="EMBL" id="HGI88293.1"/>
    </source>
</evidence>
<dbReference type="UniPathway" id="UPA00559"/>
<dbReference type="Gene3D" id="3.40.50.11850">
    <property type="entry name" value="Diphthamide synthesis DPH1/DPH2 domain 2"/>
    <property type="match status" value="1"/>
</dbReference>
<dbReference type="Gene3D" id="3.40.50.11840">
    <property type="entry name" value="Diphthamide synthesis DPH1/DPH2 domain 1"/>
    <property type="match status" value="1"/>
</dbReference>
<comment type="similarity">
    <text evidence="10">Belongs to the DPH1/DPH2 family.</text>
</comment>
<dbReference type="InterPro" id="IPR042265">
    <property type="entry name" value="DPH1/DPH2_3"/>
</dbReference>
<dbReference type="InterPro" id="IPR042264">
    <property type="entry name" value="DPH1/DPH2_2"/>
</dbReference>
<evidence type="ECO:0000256" key="6">
    <source>
        <dbReference type="ARBA" id="ARBA00022723"/>
    </source>
</evidence>
<comment type="pathway">
    <text evidence="2 10">Protein modification; peptidyl-diphthamide biosynthesis.</text>
</comment>
<comment type="caution">
    <text evidence="11">The sequence shown here is derived from an EMBL/GenBank/DDBJ whole genome shotgun (WGS) entry which is preliminary data.</text>
</comment>
<evidence type="ECO:0000256" key="8">
    <source>
        <dbReference type="ARBA" id="ARBA00023014"/>
    </source>
</evidence>
<evidence type="ECO:0000256" key="1">
    <source>
        <dbReference type="ARBA" id="ARBA00001966"/>
    </source>
</evidence>
<evidence type="ECO:0000256" key="4">
    <source>
        <dbReference type="ARBA" id="ARBA00022679"/>
    </source>
</evidence>
<organism evidence="11">
    <name type="scientific">Ignisphaera aggregans</name>
    <dbReference type="NCBI Taxonomy" id="334771"/>
    <lineage>
        <taxon>Archaea</taxon>
        <taxon>Thermoproteota</taxon>
        <taxon>Thermoprotei</taxon>
        <taxon>Desulfurococcales</taxon>
        <taxon>Desulfurococcaceae</taxon>
        <taxon>Ignisphaera</taxon>
    </lineage>
</organism>
<dbReference type="GO" id="GO:0046872">
    <property type="term" value="F:metal ion binding"/>
    <property type="evidence" value="ECO:0007669"/>
    <property type="project" value="UniProtKB-KW"/>
</dbReference>
<keyword evidence="4 10" id="KW-0808">Transferase</keyword>
<sequence>MSYCRNYDFEIDTIVKFLRETRAKKVLLQLPEGLQICAPEIMQSIKSRFEELEIVLSQNPSFGSCLVDEYAALELGADAIIHIGHVEYKYYKPRLPTLFVRGAYRGIDRDKIISMLYQVCKQFLNAATICVETTAQHMAEIYSFARELRDCNISYRGIVLGCMPINPSDCNVTVVISGGRFHCITQALHNMALGKRTSTLCVDPYTNTLWSPEKDVHRILRVRLWKVREAFEARKWLIIDGFYGQHRPHLIDTLTKKLRKLGKEYVVTKALVISRDLLNNIGAENFDAIVIVACPHIAFELADYGRPVITVGEAMMALNKDMDRYVYPW</sequence>
<dbReference type="InterPro" id="IPR042263">
    <property type="entry name" value="DPH1/DPH2_1"/>
</dbReference>